<protein>
    <submittedName>
        <fullName evidence="2">Uncharacterized protein</fullName>
    </submittedName>
</protein>
<dbReference type="Proteomes" id="UP000236546">
    <property type="component" value="Unassembled WGS sequence"/>
</dbReference>
<organism evidence="2 3">
    <name type="scientific">Trichoderma gamsii</name>
    <dbReference type="NCBI Taxonomy" id="398673"/>
    <lineage>
        <taxon>Eukaryota</taxon>
        <taxon>Fungi</taxon>
        <taxon>Dikarya</taxon>
        <taxon>Ascomycota</taxon>
        <taxon>Pezizomycotina</taxon>
        <taxon>Sordariomycetes</taxon>
        <taxon>Hypocreomycetidae</taxon>
        <taxon>Hypocreales</taxon>
        <taxon>Hypocreaceae</taxon>
        <taxon>Trichoderma</taxon>
    </lineage>
</organism>
<name>A0A2K0TE59_9HYPO</name>
<feature type="compositionally biased region" description="Polar residues" evidence="1">
    <location>
        <begin position="95"/>
        <end position="106"/>
    </location>
</feature>
<dbReference type="EMBL" id="MTYH01000036">
    <property type="protein sequence ID" value="PNP43813.1"/>
    <property type="molecule type" value="Genomic_DNA"/>
</dbReference>
<comment type="caution">
    <text evidence="2">The sequence shown here is derived from an EMBL/GenBank/DDBJ whole genome shotgun (WGS) entry which is preliminary data.</text>
</comment>
<accession>A0A2K0TE59</accession>
<sequence>MNPFPSTPTPRRFLLPKRSTQSSSQTPGAPPQFHSTPRFGSSSAPRPTQGRELEIEEDEDVISESSLSGDDGEATVGATQRGSRRHGLDIESEAGSPSQESPSSDVGENPKAHSWLDIQSQSTSEASQGFEEEREAKRRKMSISPTPMLGLPNIQKTSGPAHGEDIDYGAYDMAIADSEDESSVMSTDNSEESPIVASDTKALQQPVFQQAPRFKPLIDDDHHGGLPAAFSPQRRGAKYITGGMAAQLQGWLSEVKSWEENGEKTTLGVKIGVEQIRSGRRMYLVEGRASSRDVPQKWILAGEGKLTGLGKRAEVEVGSVVLIEQPTWEVELEGSIWNVACEWSIALD</sequence>
<reference evidence="2 3" key="1">
    <citation type="submission" date="2017-02" db="EMBL/GenBank/DDBJ databases">
        <title>Genomes of Trichoderma spp. with biocontrol activity.</title>
        <authorList>
            <person name="Gardiner D."/>
            <person name="Kazan K."/>
            <person name="Vos C."/>
            <person name="Harvey P."/>
        </authorList>
    </citation>
    <scope>NUCLEOTIDE SEQUENCE [LARGE SCALE GENOMIC DNA]</scope>
    <source>
        <strain evidence="2 3">A5MH</strain>
    </source>
</reference>
<feature type="compositionally biased region" description="Polar residues" evidence="1">
    <location>
        <begin position="117"/>
        <end position="127"/>
    </location>
</feature>
<gene>
    <name evidence="2" type="ORF">TGAMA5MH_04095</name>
</gene>
<proteinExistence type="predicted"/>
<evidence type="ECO:0000256" key="1">
    <source>
        <dbReference type="SAM" id="MobiDB-lite"/>
    </source>
</evidence>
<dbReference type="OrthoDB" id="5389296at2759"/>
<feature type="compositionally biased region" description="Polar residues" evidence="1">
    <location>
        <begin position="18"/>
        <end position="46"/>
    </location>
</feature>
<feature type="region of interest" description="Disordered" evidence="1">
    <location>
        <begin position="1"/>
        <end position="160"/>
    </location>
</feature>
<evidence type="ECO:0000313" key="2">
    <source>
        <dbReference type="EMBL" id="PNP43813.1"/>
    </source>
</evidence>
<evidence type="ECO:0000313" key="3">
    <source>
        <dbReference type="Proteomes" id="UP000236546"/>
    </source>
</evidence>
<dbReference type="AlphaFoldDB" id="A0A2K0TE59"/>